<dbReference type="InterPro" id="IPR007867">
    <property type="entry name" value="GMC_OxRtase_C"/>
</dbReference>
<dbReference type="PANTHER" id="PTHR11552:SF147">
    <property type="entry name" value="CHOLINE DEHYDROGENASE, MITOCHONDRIAL"/>
    <property type="match status" value="1"/>
</dbReference>
<feature type="non-terminal residue" evidence="7">
    <location>
        <position position="517"/>
    </location>
</feature>
<dbReference type="GO" id="GO:0016614">
    <property type="term" value="F:oxidoreductase activity, acting on CH-OH group of donors"/>
    <property type="evidence" value="ECO:0007669"/>
    <property type="project" value="InterPro"/>
</dbReference>
<dbReference type="PROSITE" id="PS00624">
    <property type="entry name" value="GMC_OXRED_2"/>
    <property type="match status" value="1"/>
</dbReference>
<dbReference type="Gene3D" id="3.30.560.10">
    <property type="entry name" value="Glucose Oxidase, domain 3"/>
    <property type="match status" value="1"/>
</dbReference>
<accession>A0A8J9V3T3</accession>
<dbReference type="EMBL" id="OV170234">
    <property type="protein sequence ID" value="CAH0719495.1"/>
    <property type="molecule type" value="Genomic_DNA"/>
</dbReference>
<proteinExistence type="inferred from homology"/>
<evidence type="ECO:0000313" key="7">
    <source>
        <dbReference type="EMBL" id="CAH0719495.1"/>
    </source>
</evidence>
<dbReference type="InterPro" id="IPR000172">
    <property type="entry name" value="GMC_OxRdtase_N"/>
</dbReference>
<comment type="cofactor">
    <cofactor evidence="1 5">
        <name>FAD</name>
        <dbReference type="ChEBI" id="CHEBI:57692"/>
    </cofactor>
</comment>
<sequence>MIGTSYDWQYVTENNGINHQALKDGSVHWPRGKMLGGGSSINAMMYVRGKDSDFKAWEEEGNPSWTPENVNFYFRKAENLQDMNLLQDPDIHEFYGNNGHLVINSFNSTYRDITEKVLESWDYIGFKNVKDINSAKFDGYGISGKMRVTAANGERCSSYTAYIKSVDPKKNLKVITGAFVTKILLNENLEAYGVEVDINREQKIFYASHEVIISSGAINTPQLLMLSGIGPREHLEANNIPCKINLPGVGSNLQDHNYIPIPIYADEPGLENHEARLFEVAKYMYDKSGLLAQNCFADVSSFYSRNKDMEYPEFQNHLTILWKNSSTFRIHFPDYNDEVLNSYLEPNSRKALYLFAFHLLHPFSRGTLYLKSSNPYDKPIINYNYFEDERDLQATADGIKMLTKIVDSPYFQSINAYVHRVNVTQCNEYSFQSDEYWKCFSRHVCVTVFHPVGTAKMGPNPENAVVNNFLKIHGAIRLRVIDASVMPTLTSGNTNGPSIMIGEMGSDMIKLEHLGTV</sequence>
<dbReference type="SUPFAM" id="SSF54373">
    <property type="entry name" value="FAD-linked reductases, C-terminal domain"/>
    <property type="match status" value="1"/>
</dbReference>
<dbReference type="InterPro" id="IPR012132">
    <property type="entry name" value="GMC_OxRdtase"/>
</dbReference>
<dbReference type="AlphaFoldDB" id="A0A8J9V3T3"/>
<evidence type="ECO:0000256" key="3">
    <source>
        <dbReference type="ARBA" id="ARBA00022630"/>
    </source>
</evidence>
<feature type="domain" description="Glucose-methanol-choline oxidoreductase N-terminal" evidence="6">
    <location>
        <begin position="216"/>
        <end position="230"/>
    </location>
</feature>
<name>A0A8J9V3T3_9NEOP</name>
<comment type="similarity">
    <text evidence="2">Belongs to the GMC oxidoreductase family.</text>
</comment>
<organism evidence="7 8">
    <name type="scientific">Brenthis ino</name>
    <name type="common">lesser marbled fritillary</name>
    <dbReference type="NCBI Taxonomy" id="405034"/>
    <lineage>
        <taxon>Eukaryota</taxon>
        <taxon>Metazoa</taxon>
        <taxon>Ecdysozoa</taxon>
        <taxon>Arthropoda</taxon>
        <taxon>Hexapoda</taxon>
        <taxon>Insecta</taxon>
        <taxon>Pterygota</taxon>
        <taxon>Neoptera</taxon>
        <taxon>Endopterygota</taxon>
        <taxon>Lepidoptera</taxon>
        <taxon>Glossata</taxon>
        <taxon>Ditrysia</taxon>
        <taxon>Papilionoidea</taxon>
        <taxon>Nymphalidae</taxon>
        <taxon>Heliconiinae</taxon>
        <taxon>Argynnini</taxon>
        <taxon>Brenthis</taxon>
    </lineage>
</organism>
<dbReference type="Gene3D" id="3.50.50.60">
    <property type="entry name" value="FAD/NAD(P)-binding domain"/>
    <property type="match status" value="1"/>
</dbReference>
<reference evidence="7" key="1">
    <citation type="submission" date="2021-12" db="EMBL/GenBank/DDBJ databases">
        <authorList>
            <person name="Martin H S."/>
        </authorList>
    </citation>
    <scope>NUCLEOTIDE SEQUENCE</scope>
</reference>
<evidence type="ECO:0000259" key="6">
    <source>
        <dbReference type="PROSITE" id="PS00624"/>
    </source>
</evidence>
<keyword evidence="8" id="KW-1185">Reference proteome</keyword>
<evidence type="ECO:0000256" key="1">
    <source>
        <dbReference type="ARBA" id="ARBA00001974"/>
    </source>
</evidence>
<feature type="binding site" evidence="5">
    <location>
        <position position="180"/>
    </location>
    <ligand>
        <name>FAD</name>
        <dbReference type="ChEBI" id="CHEBI:57692"/>
    </ligand>
</feature>
<gene>
    <name evidence="7" type="ORF">BINO364_LOCUS5828</name>
</gene>
<dbReference type="GO" id="GO:0050660">
    <property type="term" value="F:flavin adenine dinucleotide binding"/>
    <property type="evidence" value="ECO:0007669"/>
    <property type="project" value="InterPro"/>
</dbReference>
<evidence type="ECO:0000313" key="8">
    <source>
        <dbReference type="Proteomes" id="UP000838878"/>
    </source>
</evidence>
<dbReference type="Pfam" id="PF05199">
    <property type="entry name" value="GMC_oxred_C"/>
    <property type="match status" value="1"/>
</dbReference>
<feature type="binding site" evidence="5">
    <location>
        <position position="295"/>
    </location>
    <ligand>
        <name>substrate</name>
    </ligand>
</feature>
<protein>
    <recommendedName>
        <fullName evidence="6">Glucose-methanol-choline oxidoreductase N-terminal domain-containing protein</fullName>
    </recommendedName>
</protein>
<evidence type="ECO:0000256" key="4">
    <source>
        <dbReference type="ARBA" id="ARBA00022827"/>
    </source>
</evidence>
<dbReference type="OrthoDB" id="269227at2759"/>
<dbReference type="PANTHER" id="PTHR11552">
    <property type="entry name" value="GLUCOSE-METHANOL-CHOLINE GMC OXIDOREDUCTASE"/>
    <property type="match status" value="1"/>
</dbReference>
<dbReference type="Pfam" id="PF00732">
    <property type="entry name" value="GMC_oxred_N"/>
    <property type="match status" value="1"/>
</dbReference>
<dbReference type="PIRSF" id="PIRSF000137">
    <property type="entry name" value="Alcohol_oxidase"/>
    <property type="match status" value="1"/>
</dbReference>
<keyword evidence="3" id="KW-0285">Flavoprotein</keyword>
<evidence type="ECO:0000256" key="5">
    <source>
        <dbReference type="PIRSR" id="PIRSR000137-2"/>
    </source>
</evidence>
<evidence type="ECO:0000256" key="2">
    <source>
        <dbReference type="ARBA" id="ARBA00010790"/>
    </source>
</evidence>
<keyword evidence="4 5" id="KW-0274">FAD</keyword>
<dbReference type="InterPro" id="IPR036188">
    <property type="entry name" value="FAD/NAD-bd_sf"/>
</dbReference>
<dbReference type="Proteomes" id="UP000838878">
    <property type="component" value="Chromosome 14"/>
</dbReference>
<dbReference type="SUPFAM" id="SSF51905">
    <property type="entry name" value="FAD/NAD(P)-binding domain"/>
    <property type="match status" value="1"/>
</dbReference>